<dbReference type="PIRSF" id="PIRSF002811">
    <property type="entry name" value="DnaG"/>
    <property type="match status" value="1"/>
</dbReference>
<protein>
    <recommendedName>
        <fullName evidence="12 13">DNA primase</fullName>
        <ecNumber evidence="12">2.7.7.101</ecNumber>
    </recommendedName>
</protein>
<dbReference type="Gene3D" id="3.90.580.10">
    <property type="entry name" value="Zinc finger, CHC2-type domain"/>
    <property type="match status" value="1"/>
</dbReference>
<evidence type="ECO:0000256" key="15">
    <source>
        <dbReference type="SAM" id="MobiDB-lite"/>
    </source>
</evidence>
<dbReference type="NCBIfam" id="TIGR01391">
    <property type="entry name" value="dnaG"/>
    <property type="match status" value="1"/>
</dbReference>
<keyword evidence="4 12" id="KW-0548">Nucleotidyltransferase</keyword>
<keyword evidence="1 12" id="KW-0240">DNA-directed RNA polymerase</keyword>
<dbReference type="InterPro" id="IPR006171">
    <property type="entry name" value="TOPRIM_dom"/>
</dbReference>
<keyword evidence="2 12" id="KW-0639">Primosome</keyword>
<dbReference type="GO" id="GO:1990077">
    <property type="term" value="C:primosome complex"/>
    <property type="evidence" value="ECO:0007669"/>
    <property type="project" value="UniProtKB-KW"/>
</dbReference>
<dbReference type="SMART" id="SM00400">
    <property type="entry name" value="ZnF_CHCC"/>
    <property type="match status" value="1"/>
</dbReference>
<dbReference type="GO" id="GO:0003899">
    <property type="term" value="F:DNA-directed RNA polymerase activity"/>
    <property type="evidence" value="ECO:0007669"/>
    <property type="project" value="UniProtKB-UniRule"/>
</dbReference>
<evidence type="ECO:0000259" key="16">
    <source>
        <dbReference type="PROSITE" id="PS50880"/>
    </source>
</evidence>
<comment type="caution">
    <text evidence="17">The sequence shown here is derived from an EMBL/GenBank/DDBJ whole genome shotgun (WGS) entry which is preliminary data.</text>
</comment>
<dbReference type="PANTHER" id="PTHR30313">
    <property type="entry name" value="DNA PRIMASE"/>
    <property type="match status" value="1"/>
</dbReference>
<feature type="zinc finger region" description="CHC2-type" evidence="12 14">
    <location>
        <begin position="40"/>
        <end position="64"/>
    </location>
</feature>
<keyword evidence="11 12" id="KW-0804">Transcription</keyword>
<evidence type="ECO:0000313" key="17">
    <source>
        <dbReference type="EMBL" id="PTM59464.1"/>
    </source>
</evidence>
<keyword evidence="6 12" id="KW-0479">Metal-binding</keyword>
<comment type="catalytic activity">
    <reaction evidence="12">
        <text>ssDNA + n NTP = ssDNA/pppN(pN)n-1 hybrid + (n-1) diphosphate.</text>
        <dbReference type="EC" id="2.7.7.101"/>
    </reaction>
</comment>
<dbReference type="Pfam" id="PF13155">
    <property type="entry name" value="Toprim_2"/>
    <property type="match status" value="1"/>
</dbReference>
<evidence type="ECO:0000256" key="2">
    <source>
        <dbReference type="ARBA" id="ARBA00022515"/>
    </source>
</evidence>
<proteinExistence type="inferred from homology"/>
<evidence type="ECO:0000256" key="6">
    <source>
        <dbReference type="ARBA" id="ARBA00022723"/>
    </source>
</evidence>
<evidence type="ECO:0000256" key="5">
    <source>
        <dbReference type="ARBA" id="ARBA00022705"/>
    </source>
</evidence>
<dbReference type="InterPro" id="IPR002694">
    <property type="entry name" value="Znf_CHC2"/>
</dbReference>
<dbReference type="InterPro" id="IPR037068">
    <property type="entry name" value="DNA_primase_core_N_sf"/>
</dbReference>
<comment type="subunit">
    <text evidence="12">Monomer. Interacts with DnaB.</text>
</comment>
<dbReference type="Pfam" id="PF10410">
    <property type="entry name" value="DnaB_bind"/>
    <property type="match status" value="1"/>
</dbReference>
<dbReference type="InterPro" id="IPR030846">
    <property type="entry name" value="DnaG_bac"/>
</dbReference>
<dbReference type="EMBL" id="PZZP01000001">
    <property type="protein sequence ID" value="PTM59464.1"/>
    <property type="molecule type" value="Genomic_DNA"/>
</dbReference>
<dbReference type="GO" id="GO:0005737">
    <property type="term" value="C:cytoplasm"/>
    <property type="evidence" value="ECO:0007669"/>
    <property type="project" value="TreeGrafter"/>
</dbReference>
<evidence type="ECO:0000256" key="1">
    <source>
        <dbReference type="ARBA" id="ARBA00022478"/>
    </source>
</evidence>
<dbReference type="FunFam" id="3.90.980.10:FF:000001">
    <property type="entry name" value="DNA primase"/>
    <property type="match status" value="1"/>
</dbReference>
<dbReference type="InterPro" id="IPR036977">
    <property type="entry name" value="DNA_primase_Znf_CHC2"/>
</dbReference>
<dbReference type="Gene3D" id="3.90.980.10">
    <property type="entry name" value="DNA primase, catalytic core, N-terminal domain"/>
    <property type="match status" value="1"/>
</dbReference>
<dbReference type="AlphaFoldDB" id="A0A2T4ZC47"/>
<name>A0A2T4ZC47_9BACL</name>
<dbReference type="InterPro" id="IPR013264">
    <property type="entry name" value="DNAG_N"/>
</dbReference>
<dbReference type="GO" id="GO:0003677">
    <property type="term" value="F:DNA binding"/>
    <property type="evidence" value="ECO:0007669"/>
    <property type="project" value="UniProtKB-KW"/>
</dbReference>
<dbReference type="OrthoDB" id="9803773at2"/>
<organism evidence="17 18">
    <name type="scientific">Desmospora activa DSM 45169</name>
    <dbReference type="NCBI Taxonomy" id="1121389"/>
    <lineage>
        <taxon>Bacteria</taxon>
        <taxon>Bacillati</taxon>
        <taxon>Bacillota</taxon>
        <taxon>Bacilli</taxon>
        <taxon>Bacillales</taxon>
        <taxon>Thermoactinomycetaceae</taxon>
        <taxon>Desmospora</taxon>
    </lineage>
</organism>
<dbReference type="Pfam" id="PF08275">
    <property type="entry name" value="DNAG_N"/>
    <property type="match status" value="1"/>
</dbReference>
<dbReference type="Gene3D" id="1.10.860.10">
    <property type="entry name" value="DNAb Helicase, Chain A"/>
    <property type="match status" value="1"/>
</dbReference>
<dbReference type="HAMAP" id="MF_00974">
    <property type="entry name" value="DNA_primase_DnaG"/>
    <property type="match status" value="1"/>
</dbReference>
<dbReference type="GO" id="GO:0006269">
    <property type="term" value="P:DNA replication, synthesis of primer"/>
    <property type="evidence" value="ECO:0007669"/>
    <property type="project" value="UniProtKB-UniRule"/>
</dbReference>
<dbReference type="SMART" id="SM00493">
    <property type="entry name" value="TOPRIM"/>
    <property type="match status" value="1"/>
</dbReference>
<evidence type="ECO:0000256" key="9">
    <source>
        <dbReference type="ARBA" id="ARBA00022842"/>
    </source>
</evidence>
<evidence type="ECO:0000256" key="13">
    <source>
        <dbReference type="PIRNR" id="PIRNR002811"/>
    </source>
</evidence>
<dbReference type="InterPro" id="IPR034151">
    <property type="entry name" value="TOPRIM_DnaG_bac"/>
</dbReference>
<dbReference type="InterPro" id="IPR006295">
    <property type="entry name" value="DNA_primase_DnaG"/>
</dbReference>
<reference evidence="17 18" key="1">
    <citation type="submission" date="2018-04" db="EMBL/GenBank/DDBJ databases">
        <title>Genomic Encyclopedia of Archaeal and Bacterial Type Strains, Phase II (KMG-II): from individual species to whole genera.</title>
        <authorList>
            <person name="Goeker M."/>
        </authorList>
    </citation>
    <scope>NUCLEOTIDE SEQUENCE [LARGE SCALE GENOMIC DNA]</scope>
    <source>
        <strain evidence="17 18">DSM 45169</strain>
    </source>
</reference>
<dbReference type="InterPro" id="IPR016136">
    <property type="entry name" value="DNA_helicase_N/primase_C"/>
</dbReference>
<dbReference type="GO" id="GO:0000428">
    <property type="term" value="C:DNA-directed RNA polymerase complex"/>
    <property type="evidence" value="ECO:0007669"/>
    <property type="project" value="UniProtKB-KW"/>
</dbReference>
<evidence type="ECO:0000256" key="7">
    <source>
        <dbReference type="ARBA" id="ARBA00022771"/>
    </source>
</evidence>
<evidence type="ECO:0000256" key="4">
    <source>
        <dbReference type="ARBA" id="ARBA00022695"/>
    </source>
</evidence>
<keyword evidence="10 12" id="KW-0238">DNA-binding</keyword>
<comment type="domain">
    <text evidence="12">Contains an N-terminal zinc-binding domain, a central core domain that contains the primase activity, and a C-terminal DnaB-binding domain.</text>
</comment>
<dbReference type="GO" id="GO:0008270">
    <property type="term" value="F:zinc ion binding"/>
    <property type="evidence" value="ECO:0007669"/>
    <property type="project" value="UniProtKB-UniRule"/>
</dbReference>
<dbReference type="InterPro" id="IPR013173">
    <property type="entry name" value="DNA_primase_DnaG_DnaB-bd_dom"/>
</dbReference>
<dbReference type="Pfam" id="PF08278">
    <property type="entry name" value="DnaG_DnaB_bind"/>
    <property type="match status" value="1"/>
</dbReference>
<dbReference type="CDD" id="cd03364">
    <property type="entry name" value="TOPRIM_DnaG_primases"/>
    <property type="match status" value="1"/>
</dbReference>
<keyword evidence="18" id="KW-1185">Reference proteome</keyword>
<gene>
    <name evidence="12" type="primary">dnaG</name>
    <name evidence="17" type="ORF">C8J48_2087</name>
</gene>
<evidence type="ECO:0000256" key="12">
    <source>
        <dbReference type="HAMAP-Rule" id="MF_00974"/>
    </source>
</evidence>
<keyword evidence="5 12" id="KW-0235">DNA replication</keyword>
<dbReference type="SUPFAM" id="SSF57783">
    <property type="entry name" value="Zinc beta-ribbon"/>
    <property type="match status" value="1"/>
</dbReference>
<comment type="cofactor">
    <cofactor evidence="12 13 14">
        <name>Zn(2+)</name>
        <dbReference type="ChEBI" id="CHEBI:29105"/>
    </cofactor>
    <text evidence="12 13 14">Binds 1 zinc ion per monomer.</text>
</comment>
<keyword evidence="7 12" id="KW-0863">Zinc-finger</keyword>
<comment type="function">
    <text evidence="12 13">RNA polymerase that catalyzes the synthesis of short RNA molecules used as primers for DNA polymerase during DNA replication.</text>
</comment>
<feature type="domain" description="Toprim" evidence="16">
    <location>
        <begin position="264"/>
        <end position="345"/>
    </location>
</feature>
<evidence type="ECO:0000256" key="11">
    <source>
        <dbReference type="ARBA" id="ARBA00023163"/>
    </source>
</evidence>
<evidence type="ECO:0000256" key="14">
    <source>
        <dbReference type="PIRSR" id="PIRSR002811-1"/>
    </source>
</evidence>
<keyword evidence="8 12" id="KW-0862">Zinc</keyword>
<dbReference type="InterPro" id="IPR050219">
    <property type="entry name" value="DnaG_primase"/>
</dbReference>
<dbReference type="SUPFAM" id="SSF56731">
    <property type="entry name" value="DNA primase core"/>
    <property type="match status" value="1"/>
</dbReference>
<sequence>MRGRIPDEVIDRIREHHDIVDVVSQSVQLKKSGRNYFGLCPFHSENTPSFSVSPDKQIYYCFGCGAGGNVFKFVMEMEQFTFIEAVRYLAEQVGIELPRWDEGESDPEEKRRQRLREAVELAARLFHHLLMNTEHGEEARDYLTRRGIQRSTMEEFQLGYAPDSYRFLLSFLKRRGFQEEELINAGLIAQRDTSANGVLSYYDRFRGRVMFPIHDSQGRVIAFGGRLLGEGRPKYLNSPETPLFHKGKFLFNLHRARKSIRKQNQAVLFEGYMDVIAAWQAGVTHGVATLGTALTDSQAQVIRRNAETAIICYDSDTAGQQAADRGLDVLKNRECIVKVAQMPHGMDPDDYIGRFGSQAFIDKVLAQALPFTAFKLETLKKNVDLKDEDERMQYLTQAVEVVAQLPRAIERDHYLRRLSEEFGISLDALKQEQRKAASKKKRESMGDKGQGKWNNGYHGSKHMVASNRSRSSLAIAERRLLAILLQYPEYVGRAMEGLQVDFQTEEHEAIAAYLYSYHRSGSDGGLHAFIRLVDDDQLTSVITELGMMDLPQDHLQEEVDGCIRRIRQLMREQELLAQKRESEKAIDPIEAARLAQESILRLYRDRNHD</sequence>
<dbReference type="RefSeq" id="WP_107726472.1">
    <property type="nucleotide sequence ID" value="NZ_PZZP01000001.1"/>
</dbReference>
<evidence type="ECO:0000256" key="8">
    <source>
        <dbReference type="ARBA" id="ARBA00022833"/>
    </source>
</evidence>
<dbReference type="Proteomes" id="UP000241639">
    <property type="component" value="Unassembled WGS sequence"/>
</dbReference>
<dbReference type="PANTHER" id="PTHR30313:SF2">
    <property type="entry name" value="DNA PRIMASE"/>
    <property type="match status" value="1"/>
</dbReference>
<evidence type="ECO:0000256" key="3">
    <source>
        <dbReference type="ARBA" id="ARBA00022679"/>
    </source>
</evidence>
<keyword evidence="9" id="KW-0460">Magnesium</keyword>
<dbReference type="InterPro" id="IPR019475">
    <property type="entry name" value="DNA_primase_DnaB-bd"/>
</dbReference>
<dbReference type="FunFam" id="3.90.580.10:FF:000001">
    <property type="entry name" value="DNA primase"/>
    <property type="match status" value="1"/>
</dbReference>
<dbReference type="Gene3D" id="3.40.1360.10">
    <property type="match status" value="1"/>
</dbReference>
<accession>A0A2T4ZC47</accession>
<feature type="region of interest" description="Disordered" evidence="15">
    <location>
        <begin position="433"/>
        <end position="459"/>
    </location>
</feature>
<dbReference type="PROSITE" id="PS50880">
    <property type="entry name" value="TOPRIM"/>
    <property type="match status" value="1"/>
</dbReference>
<dbReference type="Pfam" id="PF01807">
    <property type="entry name" value="Zn_ribbon_DnaG"/>
    <property type="match status" value="1"/>
</dbReference>
<keyword evidence="3 12" id="KW-0808">Transferase</keyword>
<comment type="similarity">
    <text evidence="12 13">Belongs to the DnaG primase family.</text>
</comment>
<evidence type="ECO:0000256" key="10">
    <source>
        <dbReference type="ARBA" id="ARBA00023125"/>
    </source>
</evidence>
<evidence type="ECO:0000313" key="18">
    <source>
        <dbReference type="Proteomes" id="UP000241639"/>
    </source>
</evidence>
<dbReference type="EC" id="2.7.7.101" evidence="12"/>